<gene>
    <name evidence="2" type="ORF">Mbo2_094</name>
</gene>
<evidence type="ECO:0000256" key="1">
    <source>
        <dbReference type="SAM" id="MobiDB-lite"/>
    </source>
</evidence>
<evidence type="ECO:0000313" key="3">
    <source>
        <dbReference type="Proteomes" id="UP001057233"/>
    </source>
</evidence>
<dbReference type="EMBL" id="ON191531">
    <property type="protein sequence ID" value="URG17464.1"/>
    <property type="molecule type" value="Genomic_DNA"/>
</dbReference>
<proteinExistence type="predicted"/>
<feature type="region of interest" description="Disordered" evidence="1">
    <location>
        <begin position="21"/>
        <end position="63"/>
    </location>
</feature>
<sequence length="105" mass="11558">MPPGTRAPWSLDARPIGHASSLAAVPHRAFGPPRPGPRPRRRAPRLSPAPAPRAPAHPRARMKSHFSKLMGLFDFSKISRPSRKITHLWLFSQVKDSSQVANICG</sequence>
<protein>
    <submittedName>
        <fullName evidence="2">Uncharacterized protein</fullName>
    </submittedName>
</protein>
<evidence type="ECO:0000313" key="2">
    <source>
        <dbReference type="EMBL" id="URG17464.1"/>
    </source>
</evidence>
<dbReference type="Proteomes" id="UP001057233">
    <property type="component" value="Segment"/>
</dbReference>
<organism evidence="2 3">
    <name type="scientific">Rhodococcus phage Mbo2</name>
    <dbReference type="NCBI Taxonomy" id="2936911"/>
    <lineage>
        <taxon>Viruses</taxon>
        <taxon>Duplodnaviria</taxon>
        <taxon>Heunggongvirae</taxon>
        <taxon>Uroviricota</taxon>
        <taxon>Caudoviricetes</taxon>
        <taxon>Caudoviricetes incertae sedis</taxon>
        <taxon>Mboduovirus</taxon>
        <taxon>Mboduovirus mbo2</taxon>
    </lineage>
</organism>
<keyword evidence="3" id="KW-1185">Reference proteome</keyword>
<name>A0A9E7IEI2_9CAUD</name>
<reference evidence="2" key="1">
    <citation type="submission" date="2022-04" db="EMBL/GenBank/DDBJ databases">
        <authorList>
            <person name="Hwangbo M."/>
            <person name="Wang B."/>
            <person name="Gill J.J."/>
            <person name="Chu K.-H."/>
            <person name="Young R."/>
        </authorList>
    </citation>
    <scope>NUCLEOTIDE SEQUENCE</scope>
</reference>
<accession>A0A9E7IEI2</accession>